<dbReference type="Proteomes" id="UP000724874">
    <property type="component" value="Unassembled WGS sequence"/>
</dbReference>
<organism evidence="1 2">
    <name type="scientific">Gymnopilus junonius</name>
    <name type="common">Spectacular rustgill mushroom</name>
    <name type="synonym">Gymnopilus spectabilis subsp. junonius</name>
    <dbReference type="NCBI Taxonomy" id="109634"/>
    <lineage>
        <taxon>Eukaryota</taxon>
        <taxon>Fungi</taxon>
        <taxon>Dikarya</taxon>
        <taxon>Basidiomycota</taxon>
        <taxon>Agaricomycotina</taxon>
        <taxon>Agaricomycetes</taxon>
        <taxon>Agaricomycetidae</taxon>
        <taxon>Agaricales</taxon>
        <taxon>Agaricineae</taxon>
        <taxon>Hymenogastraceae</taxon>
        <taxon>Gymnopilus</taxon>
    </lineage>
</organism>
<evidence type="ECO:0000313" key="2">
    <source>
        <dbReference type="Proteomes" id="UP000724874"/>
    </source>
</evidence>
<evidence type="ECO:0000313" key="1">
    <source>
        <dbReference type="EMBL" id="KAF8902027.1"/>
    </source>
</evidence>
<sequence length="59" mass="6643">MSGLQFDSLEFGCCGNYDDLWENYKSTLLSLAKRVPKVRLPFGLPVKIFSNKGTTVSNR</sequence>
<comment type="caution">
    <text evidence="1">The sequence shown here is derived from an EMBL/GenBank/DDBJ whole genome shotgun (WGS) entry which is preliminary data.</text>
</comment>
<gene>
    <name evidence="1" type="ORF">CPB84DRAFT_1776397</name>
</gene>
<dbReference type="AlphaFoldDB" id="A0A9P5NQS4"/>
<keyword evidence="2" id="KW-1185">Reference proteome</keyword>
<accession>A0A9P5NQS4</accession>
<reference evidence="1" key="1">
    <citation type="submission" date="2020-11" db="EMBL/GenBank/DDBJ databases">
        <authorList>
            <consortium name="DOE Joint Genome Institute"/>
            <person name="Ahrendt S."/>
            <person name="Riley R."/>
            <person name="Andreopoulos W."/>
            <person name="LaButti K."/>
            <person name="Pangilinan J."/>
            <person name="Ruiz-duenas F.J."/>
            <person name="Barrasa J.M."/>
            <person name="Sanchez-Garcia M."/>
            <person name="Camarero S."/>
            <person name="Miyauchi S."/>
            <person name="Serrano A."/>
            <person name="Linde D."/>
            <person name="Babiker R."/>
            <person name="Drula E."/>
            <person name="Ayuso-Fernandez I."/>
            <person name="Pacheco R."/>
            <person name="Padilla G."/>
            <person name="Ferreira P."/>
            <person name="Barriuso J."/>
            <person name="Kellner H."/>
            <person name="Castanera R."/>
            <person name="Alfaro M."/>
            <person name="Ramirez L."/>
            <person name="Pisabarro A.G."/>
            <person name="Kuo A."/>
            <person name="Tritt A."/>
            <person name="Lipzen A."/>
            <person name="He G."/>
            <person name="Yan M."/>
            <person name="Ng V."/>
            <person name="Cullen D."/>
            <person name="Martin F."/>
            <person name="Rosso M.-N."/>
            <person name="Henrissat B."/>
            <person name="Hibbett D."/>
            <person name="Martinez A.T."/>
            <person name="Grigoriev I.V."/>
        </authorList>
    </citation>
    <scope>NUCLEOTIDE SEQUENCE</scope>
    <source>
        <strain evidence="1">AH 44721</strain>
    </source>
</reference>
<name>A0A9P5NQS4_GYMJU</name>
<proteinExistence type="predicted"/>
<dbReference type="EMBL" id="JADNYJ010000038">
    <property type="protein sequence ID" value="KAF8902027.1"/>
    <property type="molecule type" value="Genomic_DNA"/>
</dbReference>
<protein>
    <submittedName>
        <fullName evidence="1">Uncharacterized protein</fullName>
    </submittedName>
</protein>